<evidence type="ECO:0000256" key="1">
    <source>
        <dbReference type="ARBA" id="ARBA00001946"/>
    </source>
</evidence>
<dbReference type="CDD" id="cd09877">
    <property type="entry name" value="PIN_YacL-like"/>
    <property type="match status" value="1"/>
</dbReference>
<dbReference type="GO" id="GO:0004518">
    <property type="term" value="F:nuclease activity"/>
    <property type="evidence" value="ECO:0007669"/>
    <property type="project" value="UniProtKB-KW"/>
</dbReference>
<dbReference type="SUPFAM" id="SSF88723">
    <property type="entry name" value="PIN domain-like"/>
    <property type="match status" value="1"/>
</dbReference>
<dbReference type="InterPro" id="IPR029060">
    <property type="entry name" value="PIN-like_dom_sf"/>
</dbReference>
<keyword evidence="6" id="KW-0472">Membrane</keyword>
<keyword evidence="4" id="KW-0460">Magnesium</keyword>
<reference evidence="9" key="1">
    <citation type="journal article" date="2014" name="Sci. Data">
        <title>Genomes of diverse isolates of the marine cyanobacterium Prochlorococcus.</title>
        <authorList>
            <person name="Biller S."/>
            <person name="Berube P."/>
            <person name="Thompson J."/>
            <person name="Kelly L."/>
            <person name="Roggensack S."/>
            <person name="Awad L."/>
            <person name="Roache-Johnson K."/>
            <person name="Ding H."/>
            <person name="Giovannoni S.J."/>
            <person name="Moore L.R."/>
            <person name="Chisholm S.W."/>
        </authorList>
    </citation>
    <scope>NUCLEOTIDE SEQUENCE [LARGE SCALE GENOMIC DNA]</scope>
    <source>
        <strain evidence="9">PAC1</strain>
    </source>
</reference>
<accession>A0A0A2C5N9</accession>
<organism evidence="8 9">
    <name type="scientific">Prochlorococcus marinus str. PAC1</name>
    <dbReference type="NCBI Taxonomy" id="59924"/>
    <lineage>
        <taxon>Bacteria</taxon>
        <taxon>Bacillati</taxon>
        <taxon>Cyanobacteriota</taxon>
        <taxon>Cyanophyceae</taxon>
        <taxon>Synechococcales</taxon>
        <taxon>Prochlorococcaceae</taxon>
        <taxon>Prochlorococcus</taxon>
    </lineage>
</organism>
<evidence type="ECO:0000256" key="4">
    <source>
        <dbReference type="ARBA" id="ARBA00022842"/>
    </source>
</evidence>
<protein>
    <submittedName>
        <fullName evidence="8">Pili retraction protein pilT</fullName>
    </submittedName>
</protein>
<dbReference type="Gene3D" id="3.40.50.1010">
    <property type="entry name" value="5'-nuclease"/>
    <property type="match status" value="1"/>
</dbReference>
<gene>
    <name evidence="8" type="ORF">EV03_0793</name>
</gene>
<comment type="caution">
    <text evidence="8">The sequence shown here is derived from an EMBL/GenBank/DDBJ whole genome shotgun (WGS) entry which is preliminary data.</text>
</comment>
<dbReference type="InterPro" id="IPR002716">
    <property type="entry name" value="PIN_dom"/>
</dbReference>
<sequence length="369" mass="40612">MADLVILVLFLISGAITGWIGVNWLPEETLDHITNLRNLKIALSGLTSLIGLLIAFLFQQFRNKLNKRIRTMPTDLLVSRSVGIVLGLVIATLLLVPVLLLPLPSELFFVKPIFAVLSNIFFGVLGYNLADVHGRTVLRLFNPNRTESLLVADGILTPASAKVLDTSVIIDGRIQALLRFGLIEGQIIVAQSVMDELQKLSDSSNNEKRGKGRRGLKLLNQLRESYGRRLVINSTRYEGEGTDEILLKLTSDISGILITVDYNLSQVALVQEIKVLNLSDLVLAVRPEVQPGEKLNLKVVREGKENSQGIAYLEDGTMVVIEEGLQWIGKRIEVVVTGALQTPTGRMVFSKASNDQPPNKFEKTKASQG</sequence>
<evidence type="ECO:0000313" key="9">
    <source>
        <dbReference type="Proteomes" id="UP000030392"/>
    </source>
</evidence>
<evidence type="ECO:0000256" key="2">
    <source>
        <dbReference type="ARBA" id="ARBA00022722"/>
    </source>
</evidence>
<dbReference type="PANTHER" id="PTHR11603:SF147">
    <property type="entry name" value="MEMBRANE PROTEIN"/>
    <property type="match status" value="1"/>
</dbReference>
<dbReference type="SMART" id="SM00670">
    <property type="entry name" value="PINc"/>
    <property type="match status" value="1"/>
</dbReference>
<feature type="transmembrane region" description="Helical" evidence="6">
    <location>
        <begin position="41"/>
        <end position="61"/>
    </location>
</feature>
<dbReference type="InterPro" id="IPR002792">
    <property type="entry name" value="TRAM_dom"/>
</dbReference>
<dbReference type="PANTHER" id="PTHR11603">
    <property type="entry name" value="AAA FAMILY ATPASE"/>
    <property type="match status" value="1"/>
</dbReference>
<dbReference type="EMBL" id="JNAX01000010">
    <property type="protein sequence ID" value="KGG20857.1"/>
    <property type="molecule type" value="Genomic_DNA"/>
</dbReference>
<proteinExistence type="predicted"/>
<dbReference type="RefSeq" id="WP_036905332.1">
    <property type="nucleotide sequence ID" value="NZ_CP138967.1"/>
</dbReference>
<dbReference type="GO" id="GO:0016787">
    <property type="term" value="F:hydrolase activity"/>
    <property type="evidence" value="ECO:0007669"/>
    <property type="project" value="UniProtKB-KW"/>
</dbReference>
<keyword evidence="2" id="KW-0540">Nuclease</keyword>
<evidence type="ECO:0000256" key="5">
    <source>
        <dbReference type="SAM" id="MobiDB-lite"/>
    </source>
</evidence>
<evidence type="ECO:0000313" key="8">
    <source>
        <dbReference type="EMBL" id="KGG20857.1"/>
    </source>
</evidence>
<feature type="compositionally biased region" description="Basic and acidic residues" evidence="5">
    <location>
        <begin position="360"/>
        <end position="369"/>
    </location>
</feature>
<dbReference type="Pfam" id="PF13638">
    <property type="entry name" value="PIN_4"/>
    <property type="match status" value="1"/>
</dbReference>
<dbReference type="InterPro" id="IPR052041">
    <property type="entry name" value="Nucleic_acid_metab_PIN/TRAM"/>
</dbReference>
<dbReference type="AlphaFoldDB" id="A0A0A2C5N9"/>
<name>A0A0A2C5N9_PROMR</name>
<keyword evidence="6" id="KW-1133">Transmembrane helix</keyword>
<keyword evidence="6" id="KW-0812">Transmembrane</keyword>
<feature type="domain" description="TRAM" evidence="7">
    <location>
        <begin position="288"/>
        <end position="349"/>
    </location>
</feature>
<keyword evidence="3" id="KW-0378">Hydrolase</keyword>
<feature type="transmembrane region" description="Helical" evidence="6">
    <location>
        <begin position="109"/>
        <end position="130"/>
    </location>
</feature>
<evidence type="ECO:0000256" key="6">
    <source>
        <dbReference type="SAM" id="Phobius"/>
    </source>
</evidence>
<evidence type="ECO:0000259" key="7">
    <source>
        <dbReference type="PROSITE" id="PS50926"/>
    </source>
</evidence>
<feature type="transmembrane region" description="Helical" evidence="6">
    <location>
        <begin position="82"/>
        <end position="103"/>
    </location>
</feature>
<dbReference type="Pfam" id="PF01938">
    <property type="entry name" value="TRAM"/>
    <property type="match status" value="1"/>
</dbReference>
<dbReference type="PROSITE" id="PS50926">
    <property type="entry name" value="TRAM"/>
    <property type="match status" value="1"/>
</dbReference>
<dbReference type="Proteomes" id="UP000030392">
    <property type="component" value="Unassembled WGS sequence"/>
</dbReference>
<comment type="cofactor">
    <cofactor evidence="1">
        <name>Mg(2+)</name>
        <dbReference type="ChEBI" id="CHEBI:18420"/>
    </cofactor>
</comment>
<evidence type="ECO:0000256" key="3">
    <source>
        <dbReference type="ARBA" id="ARBA00022801"/>
    </source>
</evidence>
<feature type="region of interest" description="Disordered" evidence="5">
    <location>
        <begin position="349"/>
        <end position="369"/>
    </location>
</feature>